<name>A0A813EIJ3_POLGL</name>
<feature type="transmembrane region" description="Helical" evidence="2">
    <location>
        <begin position="30"/>
        <end position="52"/>
    </location>
</feature>
<feature type="region of interest" description="Disordered" evidence="1">
    <location>
        <begin position="308"/>
        <end position="346"/>
    </location>
</feature>
<dbReference type="EMBL" id="CAJNNV010013681">
    <property type="protein sequence ID" value="CAE8601934.1"/>
    <property type="molecule type" value="Genomic_DNA"/>
</dbReference>
<keyword evidence="4" id="KW-1185">Reference proteome</keyword>
<evidence type="ECO:0000313" key="4">
    <source>
        <dbReference type="Proteomes" id="UP000654075"/>
    </source>
</evidence>
<protein>
    <submittedName>
        <fullName evidence="3">Uncharacterized protein</fullName>
    </submittedName>
</protein>
<accession>A0A813EIJ3</accession>
<feature type="transmembrane region" description="Helical" evidence="2">
    <location>
        <begin position="243"/>
        <end position="265"/>
    </location>
</feature>
<comment type="caution">
    <text evidence="3">The sequence shown here is derived from an EMBL/GenBank/DDBJ whole genome shotgun (WGS) entry which is preliminary data.</text>
</comment>
<proteinExistence type="predicted"/>
<gene>
    <name evidence="3" type="ORF">PGLA1383_LOCUS20198</name>
</gene>
<sequence>MERPCLRGLLWIAVETRAQGTRNETHDRKLVIIPVQMGVFTIVGLVIGYVFLVLGRVMEFLDSGLINLFLTLSAFGFCGGICRFCRRYSQDRLELSKQIAQFTVAQADCHCPHDYEFIKAMIACLYSETLNEIEGIAAFEHAVRSRVQQNVDKILGSRLHVHWRMSVSGMFLQCLLGLDAVAETLMIPSHLADSRVLADRTARQAARSFTDVCVVHAFLYCAVVTSCLLPECKSKLAECVSNAMFVFVTVCFLGVCAGFISQQFYEMPALASVPLNLAWGLMLLSGPSCCNYMSCRCSFRMHGGPSIDQEAGREAGQEPGEHESREETQGDEGDCEQILEPRGPQGSTYMNIMAPLPKAEILGNAMSSEMPVPAFQPSPLIFSQSCYCCEPIILGGQQHCKVAVPRECDSAHLAMQHLPFEPPPRGREQ</sequence>
<keyword evidence="2" id="KW-0812">Transmembrane</keyword>
<evidence type="ECO:0000256" key="1">
    <source>
        <dbReference type="SAM" id="MobiDB-lite"/>
    </source>
</evidence>
<evidence type="ECO:0000313" key="3">
    <source>
        <dbReference type="EMBL" id="CAE8601934.1"/>
    </source>
</evidence>
<keyword evidence="2" id="KW-1133">Transmembrane helix</keyword>
<organism evidence="3 4">
    <name type="scientific">Polarella glacialis</name>
    <name type="common">Dinoflagellate</name>
    <dbReference type="NCBI Taxonomy" id="89957"/>
    <lineage>
        <taxon>Eukaryota</taxon>
        <taxon>Sar</taxon>
        <taxon>Alveolata</taxon>
        <taxon>Dinophyceae</taxon>
        <taxon>Suessiales</taxon>
        <taxon>Suessiaceae</taxon>
        <taxon>Polarella</taxon>
    </lineage>
</organism>
<feature type="transmembrane region" description="Helical" evidence="2">
    <location>
        <begin position="64"/>
        <end position="85"/>
    </location>
</feature>
<evidence type="ECO:0000256" key="2">
    <source>
        <dbReference type="SAM" id="Phobius"/>
    </source>
</evidence>
<reference evidence="3" key="1">
    <citation type="submission" date="2021-02" db="EMBL/GenBank/DDBJ databases">
        <authorList>
            <person name="Dougan E. K."/>
            <person name="Rhodes N."/>
            <person name="Thang M."/>
            <person name="Chan C."/>
        </authorList>
    </citation>
    <scope>NUCLEOTIDE SEQUENCE</scope>
</reference>
<keyword evidence="2" id="KW-0472">Membrane</keyword>
<dbReference type="AlphaFoldDB" id="A0A813EIJ3"/>
<feature type="transmembrane region" description="Helical" evidence="2">
    <location>
        <begin position="277"/>
        <end position="294"/>
    </location>
</feature>
<feature type="compositionally biased region" description="Basic and acidic residues" evidence="1">
    <location>
        <begin position="310"/>
        <end position="328"/>
    </location>
</feature>
<dbReference type="Proteomes" id="UP000654075">
    <property type="component" value="Unassembled WGS sequence"/>
</dbReference>